<feature type="signal peptide" evidence="1">
    <location>
        <begin position="1"/>
        <end position="22"/>
    </location>
</feature>
<name>A0A2S0NCF3_9HYPH</name>
<dbReference type="AlphaFoldDB" id="A0A2S0NCF3"/>
<evidence type="ECO:0000256" key="1">
    <source>
        <dbReference type="SAM" id="SignalP"/>
    </source>
</evidence>
<organism evidence="2 3">
    <name type="scientific">Phreatobacter cathodiphilus</name>
    <dbReference type="NCBI Taxonomy" id="1868589"/>
    <lineage>
        <taxon>Bacteria</taxon>
        <taxon>Pseudomonadati</taxon>
        <taxon>Pseudomonadota</taxon>
        <taxon>Alphaproteobacteria</taxon>
        <taxon>Hyphomicrobiales</taxon>
        <taxon>Phreatobacteraceae</taxon>
        <taxon>Phreatobacter</taxon>
    </lineage>
</organism>
<proteinExistence type="predicted"/>
<keyword evidence="3" id="KW-1185">Reference proteome</keyword>
<sequence length="212" mass="23784">MRWFTIGAVAAISFSVAGPAVASGTCETCYRREVRPAQYRLVQETVETRPARTVAYRVPAQLGVVHQTVEVSPAMTLARRIPAEYRVVHETVQLAPASRGWTYRRDAHGREVLCQTTQPARYGTVARQVMVRPERIVHEHVPARYGTVARTVVVRPESVATAVEPAQYGVVARRVQVAPATERWVPVGRAHAEHPYRHPHHHGHRQPISARY</sequence>
<dbReference type="OrthoDB" id="7622008at2"/>
<gene>
    <name evidence="2" type="ORF">C6569_12655</name>
</gene>
<protein>
    <recommendedName>
        <fullName evidence="4">Peptidoglycan-binding protein</fullName>
    </recommendedName>
</protein>
<keyword evidence="1" id="KW-0732">Signal</keyword>
<dbReference type="RefSeq" id="WP_106749190.1">
    <property type="nucleotide sequence ID" value="NZ_CP027668.1"/>
</dbReference>
<dbReference type="EMBL" id="CP027668">
    <property type="protein sequence ID" value="AVO45849.1"/>
    <property type="molecule type" value="Genomic_DNA"/>
</dbReference>
<accession>A0A2S0NCF3</accession>
<evidence type="ECO:0008006" key="4">
    <source>
        <dbReference type="Google" id="ProtNLM"/>
    </source>
</evidence>
<evidence type="ECO:0000313" key="2">
    <source>
        <dbReference type="EMBL" id="AVO45849.1"/>
    </source>
</evidence>
<evidence type="ECO:0000313" key="3">
    <source>
        <dbReference type="Proteomes" id="UP000237889"/>
    </source>
</evidence>
<reference evidence="2 3" key="1">
    <citation type="submission" date="2018-03" db="EMBL/GenBank/DDBJ databases">
        <title>Genome sequencing of Phreatobacter sp.</title>
        <authorList>
            <person name="Kim S.-J."/>
            <person name="Heo J."/>
            <person name="Kwon S.-W."/>
        </authorList>
    </citation>
    <scope>NUCLEOTIDE SEQUENCE [LARGE SCALE GENOMIC DNA]</scope>
    <source>
        <strain evidence="2 3">S-12</strain>
    </source>
</reference>
<dbReference type="Proteomes" id="UP000237889">
    <property type="component" value="Chromosome"/>
</dbReference>
<feature type="chain" id="PRO_5015435379" description="Peptidoglycan-binding protein" evidence="1">
    <location>
        <begin position="23"/>
        <end position="212"/>
    </location>
</feature>
<dbReference type="KEGG" id="phr:C6569_12655"/>